<name>A0A9P8V9F0_9PEZI</name>
<feature type="region of interest" description="Disordered" evidence="9">
    <location>
        <begin position="294"/>
        <end position="328"/>
    </location>
</feature>
<evidence type="ECO:0000256" key="1">
    <source>
        <dbReference type="ARBA" id="ARBA00008645"/>
    </source>
</evidence>
<evidence type="ECO:0000256" key="8">
    <source>
        <dbReference type="PIRSR" id="PIRSR022950-1"/>
    </source>
</evidence>
<keyword evidence="12" id="KW-1185">Reference proteome</keyword>
<dbReference type="GO" id="GO:0051723">
    <property type="term" value="F:protein methylesterase activity"/>
    <property type="evidence" value="ECO:0007669"/>
    <property type="project" value="UniProtKB-EC"/>
</dbReference>
<protein>
    <recommendedName>
        <fullName evidence="2 7">Protein phosphatase methylesterase 1</fullName>
        <shortName evidence="7">PME-1</shortName>
        <ecNumber evidence="7">3.1.1.-</ecNumber>
    </recommendedName>
</protein>
<evidence type="ECO:0000256" key="3">
    <source>
        <dbReference type="ARBA" id="ARBA00022487"/>
    </source>
</evidence>
<dbReference type="Pfam" id="PF12697">
    <property type="entry name" value="Abhydrolase_6"/>
    <property type="match status" value="1"/>
</dbReference>
<gene>
    <name evidence="11" type="ORF">F5X68DRAFT_136249</name>
</gene>
<feature type="domain" description="AB hydrolase-1" evidence="10">
    <location>
        <begin position="122"/>
        <end position="403"/>
    </location>
</feature>
<comment type="similarity">
    <text evidence="1 7">Belongs to the AB hydrolase superfamily.</text>
</comment>
<feature type="compositionally biased region" description="Basic and acidic residues" evidence="9">
    <location>
        <begin position="29"/>
        <end position="40"/>
    </location>
</feature>
<comment type="function">
    <text evidence="5">Demethylates proteins that have been reversibly carboxymethylated. Demethylates the phosphatase PP2A catalytic subunit.</text>
</comment>
<keyword evidence="4 7" id="KW-0378">Hydrolase</keyword>
<dbReference type="Gene3D" id="3.40.50.1820">
    <property type="entry name" value="alpha/beta hydrolase"/>
    <property type="match status" value="1"/>
</dbReference>
<keyword evidence="3 7" id="KW-0719">Serine esterase</keyword>
<sequence>MSDLQRAWAKRKLDGFPEPFLEEEELEEDHVPELPEHLDDGDSSSASSASSTGTIIPSPSQKLFARPLGAPSRPGRNWEPSPWTTYFERELFLTPDAQSTSSPITYHAYLTSPSPSGGPLFVTHHGAGSSGLSFALLAAEIRRLLPNAGILSLDARGHGFTTVTSAPGTPSQELDLSLQTLTNDLYTVITLAQQQMAWTQLPPLVLVGHSLGGAVVTSLAKEPRDLAPKILGHAVLDVVEGSAIDALQSMHSYLSTRPSGFASLESAIEWHVRTRTIRNSASARTSVPSLLVLQSDTPAQPPPTLAEDAAPPNTEADTAPSPRPSRPWRWRTDLAATQPFWEGWFVGLSRKFLEARGGKLLLLAGTDRLDTELTIGQMQGKYALQVFPEAGHFIHEDLPEKTAISLVDFFRRNDRSALVLPPKVGDLLRQGKKV</sequence>
<evidence type="ECO:0000256" key="4">
    <source>
        <dbReference type="ARBA" id="ARBA00022801"/>
    </source>
</evidence>
<dbReference type="EC" id="3.1.1.-" evidence="7"/>
<evidence type="ECO:0000313" key="12">
    <source>
        <dbReference type="Proteomes" id="UP000770015"/>
    </source>
</evidence>
<dbReference type="PIRSF" id="PIRSF022950">
    <property type="entry name" value="PPase_methylesterase_euk"/>
    <property type="match status" value="1"/>
</dbReference>
<evidence type="ECO:0000256" key="7">
    <source>
        <dbReference type="PIRNR" id="PIRNR022950"/>
    </source>
</evidence>
<dbReference type="FunFam" id="3.40.50.1820:FF:000186">
    <property type="entry name" value="Protein phosphatase methylesterase 1"/>
    <property type="match status" value="1"/>
</dbReference>
<feature type="compositionally biased region" description="Low complexity" evidence="9">
    <location>
        <begin position="43"/>
        <end position="60"/>
    </location>
</feature>
<dbReference type="SUPFAM" id="SSF53474">
    <property type="entry name" value="alpha/beta-Hydrolases"/>
    <property type="match status" value="1"/>
</dbReference>
<comment type="caution">
    <text evidence="11">The sequence shown here is derived from an EMBL/GenBank/DDBJ whole genome shotgun (WGS) entry which is preliminary data.</text>
</comment>
<dbReference type="AlphaFoldDB" id="A0A9P8V9F0"/>
<feature type="active site" evidence="8">
    <location>
        <position position="237"/>
    </location>
</feature>
<dbReference type="PANTHER" id="PTHR14189">
    <property type="entry name" value="PROTEIN PHOSPHATASE METHYLESTERASE-1 RELATED"/>
    <property type="match status" value="1"/>
</dbReference>
<dbReference type="InterPro" id="IPR029058">
    <property type="entry name" value="AB_hydrolase_fold"/>
</dbReference>
<feature type="active site" evidence="8">
    <location>
        <position position="210"/>
    </location>
</feature>
<feature type="region of interest" description="Disordered" evidence="9">
    <location>
        <begin position="17"/>
        <end position="77"/>
    </location>
</feature>
<proteinExistence type="inferred from homology"/>
<accession>A0A9P8V9F0</accession>
<dbReference type="Proteomes" id="UP000770015">
    <property type="component" value="Unassembled WGS sequence"/>
</dbReference>
<organism evidence="11 12">
    <name type="scientific">Plectosphaerella plurivora</name>
    <dbReference type="NCBI Taxonomy" id="936078"/>
    <lineage>
        <taxon>Eukaryota</taxon>
        <taxon>Fungi</taxon>
        <taxon>Dikarya</taxon>
        <taxon>Ascomycota</taxon>
        <taxon>Pezizomycotina</taxon>
        <taxon>Sordariomycetes</taxon>
        <taxon>Hypocreomycetidae</taxon>
        <taxon>Glomerellales</taxon>
        <taxon>Plectosphaerellaceae</taxon>
        <taxon>Plectosphaerella</taxon>
    </lineage>
</organism>
<evidence type="ECO:0000256" key="6">
    <source>
        <dbReference type="ARBA" id="ARBA00049203"/>
    </source>
</evidence>
<dbReference type="PANTHER" id="PTHR14189:SF0">
    <property type="entry name" value="PROTEIN PHOSPHATASE METHYLESTERASE 1"/>
    <property type="match status" value="1"/>
</dbReference>
<evidence type="ECO:0000313" key="11">
    <source>
        <dbReference type="EMBL" id="KAH6685289.1"/>
    </source>
</evidence>
<feature type="active site" evidence="8">
    <location>
        <position position="392"/>
    </location>
</feature>
<evidence type="ECO:0000256" key="9">
    <source>
        <dbReference type="SAM" id="MobiDB-lite"/>
    </source>
</evidence>
<reference evidence="11" key="1">
    <citation type="journal article" date="2021" name="Nat. Commun.">
        <title>Genetic determinants of endophytism in the Arabidopsis root mycobiome.</title>
        <authorList>
            <person name="Mesny F."/>
            <person name="Miyauchi S."/>
            <person name="Thiergart T."/>
            <person name="Pickel B."/>
            <person name="Atanasova L."/>
            <person name="Karlsson M."/>
            <person name="Huettel B."/>
            <person name="Barry K.W."/>
            <person name="Haridas S."/>
            <person name="Chen C."/>
            <person name="Bauer D."/>
            <person name="Andreopoulos W."/>
            <person name="Pangilinan J."/>
            <person name="LaButti K."/>
            <person name="Riley R."/>
            <person name="Lipzen A."/>
            <person name="Clum A."/>
            <person name="Drula E."/>
            <person name="Henrissat B."/>
            <person name="Kohler A."/>
            <person name="Grigoriev I.V."/>
            <person name="Martin F.M."/>
            <person name="Hacquard S."/>
        </authorList>
    </citation>
    <scope>NUCLEOTIDE SEQUENCE</scope>
    <source>
        <strain evidence="11">MPI-SDFR-AT-0117</strain>
    </source>
</reference>
<dbReference type="InterPro" id="IPR016812">
    <property type="entry name" value="PPase_methylesterase_euk"/>
</dbReference>
<evidence type="ECO:0000256" key="2">
    <source>
        <dbReference type="ARBA" id="ARBA00020672"/>
    </source>
</evidence>
<comment type="catalytic activity">
    <reaction evidence="6">
        <text>[phosphatase 2A protein]-C-terminal L-leucine methyl ester + H2O = [phosphatase 2A protein]-C-terminal L-leucine + methanol + H(+)</text>
        <dbReference type="Rhea" id="RHEA:48548"/>
        <dbReference type="Rhea" id="RHEA-COMP:12134"/>
        <dbReference type="Rhea" id="RHEA-COMP:12135"/>
        <dbReference type="ChEBI" id="CHEBI:15377"/>
        <dbReference type="ChEBI" id="CHEBI:15378"/>
        <dbReference type="ChEBI" id="CHEBI:17790"/>
        <dbReference type="ChEBI" id="CHEBI:90516"/>
        <dbReference type="ChEBI" id="CHEBI:90517"/>
        <dbReference type="EC" id="3.1.1.89"/>
    </reaction>
</comment>
<evidence type="ECO:0000256" key="5">
    <source>
        <dbReference type="ARBA" id="ARBA00024741"/>
    </source>
</evidence>
<evidence type="ECO:0000259" key="10">
    <source>
        <dbReference type="Pfam" id="PF12697"/>
    </source>
</evidence>
<dbReference type="OrthoDB" id="194865at2759"/>
<dbReference type="EMBL" id="JAGSXJ010000015">
    <property type="protein sequence ID" value="KAH6685289.1"/>
    <property type="molecule type" value="Genomic_DNA"/>
</dbReference>
<dbReference type="InterPro" id="IPR000073">
    <property type="entry name" value="AB_hydrolase_1"/>
</dbReference>